<dbReference type="Proteomes" id="UP000005850">
    <property type="component" value="Chromosome"/>
</dbReference>
<organism evidence="1 2">
    <name type="scientific">Brevibacillus laterosporus LMG 15441</name>
    <dbReference type="NCBI Taxonomy" id="1042163"/>
    <lineage>
        <taxon>Bacteria</taxon>
        <taxon>Bacillati</taxon>
        <taxon>Bacillota</taxon>
        <taxon>Bacilli</taxon>
        <taxon>Bacillales</taxon>
        <taxon>Paenibacillaceae</taxon>
        <taxon>Brevibacillus</taxon>
    </lineage>
</organism>
<dbReference type="eggNOG" id="ENOG50330FH">
    <property type="taxonomic scope" value="Bacteria"/>
</dbReference>
<dbReference type="STRING" id="1042163.BRLA_c030480"/>
<dbReference type="RefSeq" id="WP_238547451.1">
    <property type="nucleotide sequence ID" value="NZ_CP007806.1"/>
</dbReference>
<keyword evidence="2" id="KW-1185">Reference proteome</keyword>
<protein>
    <submittedName>
        <fullName evidence="1">Uncharacterized protein</fullName>
    </submittedName>
</protein>
<dbReference type="KEGG" id="blr:BRLA_c030480"/>
<accession>A0A075RD73</accession>
<gene>
    <name evidence="1" type="ORF">BRLA_c030480</name>
</gene>
<dbReference type="AlphaFoldDB" id="A0A075RD73"/>
<proteinExistence type="predicted"/>
<evidence type="ECO:0000313" key="2">
    <source>
        <dbReference type="Proteomes" id="UP000005850"/>
    </source>
</evidence>
<name>A0A075RD73_BRELA</name>
<dbReference type="EMBL" id="CP007806">
    <property type="protein sequence ID" value="AIG27360.1"/>
    <property type="molecule type" value="Genomic_DNA"/>
</dbReference>
<evidence type="ECO:0000313" key="1">
    <source>
        <dbReference type="EMBL" id="AIG27360.1"/>
    </source>
</evidence>
<reference evidence="1 2" key="1">
    <citation type="journal article" date="2011" name="J. Bacteriol.">
        <title>Genome sequence of Brevibacillus laterosporus LMG 15441, a pathogen of invertebrates.</title>
        <authorList>
            <person name="Djukic M."/>
            <person name="Poehlein A."/>
            <person name="Thurmer A."/>
            <person name="Daniel R."/>
        </authorList>
    </citation>
    <scope>NUCLEOTIDE SEQUENCE [LARGE SCALE GENOMIC DNA]</scope>
    <source>
        <strain evidence="1 2">LMG 15441</strain>
    </source>
</reference>
<dbReference type="HOGENOM" id="CLU_1040730_0_0_9"/>
<sequence>MQWMEMVFKVRPAKRVLHDFSTFDIFSIYNYSILKYKKRRNIMKRLLFSALTVFLSLSLCFSAYAETTQTELKENEREALVSDIGLDEEELEDMPPHILQALIDQDAKKIGSKTVTHKFDEGQSEMNKSLAKKKDEEDDFSEIELKAKAFEVKSDRSGYRKYYLYGKFEWSEPPIWTLTDKMSIGYPATSKFFMPMTSKGKPDDHENRYCTKPAFKKKWECEDSSKASDWDPGIGVAAEYDLQMGNRQLHSGYISQYVYADKYERGTINIKFQYGHAIIGGSISVSYKPVGLSIQPEKTTQVADFGIEFKYPEL</sequence>